<comment type="caution">
    <text evidence="1">The sequence shown here is derived from an EMBL/GenBank/DDBJ whole genome shotgun (WGS) entry which is preliminary data.</text>
</comment>
<gene>
    <name evidence="1" type="ORF">PZ740_12870</name>
</gene>
<name>A0AAP3XSQ3_9PROT</name>
<evidence type="ECO:0000313" key="1">
    <source>
        <dbReference type="EMBL" id="MDF1587271.1"/>
    </source>
</evidence>
<protein>
    <submittedName>
        <fullName evidence="1">Uncharacterized protein</fullName>
    </submittedName>
</protein>
<dbReference type="Proteomes" id="UP001301140">
    <property type="component" value="Unassembled WGS sequence"/>
</dbReference>
<proteinExistence type="predicted"/>
<dbReference type="AlphaFoldDB" id="A0AAP3XSQ3"/>
<organism evidence="1 2">
    <name type="scientific">Marinimicrococcus flavescens</name>
    <dbReference type="NCBI Taxonomy" id="3031815"/>
    <lineage>
        <taxon>Bacteria</taxon>
        <taxon>Pseudomonadati</taxon>
        <taxon>Pseudomonadota</taxon>
        <taxon>Alphaproteobacteria</taxon>
        <taxon>Geminicoccales</taxon>
        <taxon>Geminicoccaceae</taxon>
        <taxon>Marinimicrococcus</taxon>
    </lineage>
</organism>
<keyword evidence="2" id="KW-1185">Reference proteome</keyword>
<accession>A0AAP3XSQ3</accession>
<evidence type="ECO:0000313" key="2">
    <source>
        <dbReference type="Proteomes" id="UP001301140"/>
    </source>
</evidence>
<dbReference type="EMBL" id="JARGEQ010000126">
    <property type="protein sequence ID" value="MDF1587271.1"/>
    <property type="molecule type" value="Genomic_DNA"/>
</dbReference>
<sequence>MIDVFIADAARQTGLSVTTVREVSGRLLAIAEAGLGSQRLEEIVKPVPGAMAMLDASRPDEHALAQIGGDVGTGAIGQFGGEGGVTWIAQETGLPQARVARLAELLAAFLDEKSGPTAGRDFRHALPLVFGDEQEE</sequence>
<reference evidence="1 2" key="1">
    <citation type="submission" date="2023-03" db="EMBL/GenBank/DDBJ databases">
        <title>YIM 152171 draft genome.</title>
        <authorList>
            <person name="Yang Z."/>
        </authorList>
    </citation>
    <scope>NUCLEOTIDE SEQUENCE [LARGE SCALE GENOMIC DNA]</scope>
    <source>
        <strain evidence="1 2">YIM 152171</strain>
    </source>
</reference>
<dbReference type="RefSeq" id="WP_327789690.1">
    <property type="nucleotide sequence ID" value="NZ_JARGEQ010000126.1"/>
</dbReference>